<feature type="coiled-coil region" evidence="1">
    <location>
        <begin position="170"/>
        <end position="197"/>
    </location>
</feature>
<dbReference type="KEGG" id="cthi:THC_0491"/>
<sequence>MRKIYIFFGITILALILLIIFSQKLFNKSYQKVEIRPVKKLIYASGYVKPLNYVLIKAEVSGYVKRLYVKEGDYVRKGEILAELEVKGLPSRIAEIEAKLALIEERLRSDSDFQRGLKREIEIAKTNLINEEKKLLRRRELFKEGLLPKESLDEAERSFYNAKDYFERLKNSFEDTLKGLKAEKHALLQQKRALQEEVSKYYVQAPVAGFILKKYVELGDYVNALSGENRLFSLGSSDFEVVLEVDEEYAGLVKEGQKVFLAFDAYPNELFEGEIILVIREVERNKRSFFAKAKLLRPLELPAQATAEANIVLEEREALVIPLKALQKDNTVEVKGRGKVRIQVGEKFGDYVEVISGLKAGEEVRIFE</sequence>
<dbReference type="STRING" id="1653476.THC_0491"/>
<dbReference type="GO" id="GO:1990281">
    <property type="term" value="C:efflux pump complex"/>
    <property type="evidence" value="ECO:0007669"/>
    <property type="project" value="TreeGrafter"/>
</dbReference>
<name>A0A0U5BW70_9BACT</name>
<dbReference type="AlphaFoldDB" id="A0A0U5BW70"/>
<proteinExistence type="predicted"/>
<dbReference type="PANTHER" id="PTHR30469">
    <property type="entry name" value="MULTIDRUG RESISTANCE PROTEIN MDTA"/>
    <property type="match status" value="1"/>
</dbReference>
<dbReference type="Gene3D" id="2.40.420.20">
    <property type="match status" value="1"/>
</dbReference>
<evidence type="ECO:0000256" key="1">
    <source>
        <dbReference type="SAM" id="Coils"/>
    </source>
</evidence>
<reference evidence="3 4" key="1">
    <citation type="journal article" date="2016" name="Int. J. Syst. Evol. Microbiol.">
        <title>Caldimicrobium thiodismutans sp. nov., a sulfur-disproportionating bacterium isolated from a hot spring, and emended description of the genus Caldimicrobium.</title>
        <authorList>
            <person name="Kojima H."/>
            <person name="Umezawa K."/>
            <person name="Fukui M."/>
        </authorList>
    </citation>
    <scope>NUCLEOTIDE SEQUENCE [LARGE SCALE GENOMIC DNA]</scope>
    <source>
        <strain evidence="3 4">TF1</strain>
    </source>
</reference>
<evidence type="ECO:0000259" key="2">
    <source>
        <dbReference type="Pfam" id="PF25973"/>
    </source>
</evidence>
<dbReference type="Pfam" id="PF25973">
    <property type="entry name" value="BSH_CzcB"/>
    <property type="match status" value="1"/>
</dbReference>
<gene>
    <name evidence="3" type="ORF">THC_0491</name>
</gene>
<dbReference type="Proteomes" id="UP000068196">
    <property type="component" value="Chromosome"/>
</dbReference>
<evidence type="ECO:0000313" key="4">
    <source>
        <dbReference type="Proteomes" id="UP000068196"/>
    </source>
</evidence>
<dbReference type="Gene3D" id="2.40.30.170">
    <property type="match status" value="1"/>
</dbReference>
<dbReference type="PANTHER" id="PTHR30469:SF15">
    <property type="entry name" value="HLYD FAMILY OF SECRETION PROTEINS"/>
    <property type="match status" value="1"/>
</dbReference>
<evidence type="ECO:0000313" key="3">
    <source>
        <dbReference type="EMBL" id="BAU22885.1"/>
    </source>
</evidence>
<dbReference type="InterPro" id="IPR058647">
    <property type="entry name" value="BSH_CzcB-like"/>
</dbReference>
<feature type="domain" description="CzcB-like barrel-sandwich hybrid" evidence="2">
    <location>
        <begin position="55"/>
        <end position="224"/>
    </location>
</feature>
<dbReference type="Gene3D" id="2.40.50.100">
    <property type="match status" value="1"/>
</dbReference>
<keyword evidence="1" id="KW-0175">Coiled coil</keyword>
<accession>A0A0U5BW70</accession>
<dbReference type="SUPFAM" id="SSF111369">
    <property type="entry name" value="HlyD-like secretion proteins"/>
    <property type="match status" value="1"/>
</dbReference>
<reference evidence="4" key="2">
    <citation type="journal article" date="2016" name="Int. J. Syst. Evol. Microbiol.">
        <title>Caldimicrobium thiodismutans sp. nov., a sulfur-disproportionating bacterium isolated from a hot spring.</title>
        <authorList>
            <person name="Kojima H."/>
            <person name="Umezawa K."/>
            <person name="Fukui M."/>
        </authorList>
    </citation>
    <scope>NUCLEOTIDE SEQUENCE [LARGE SCALE GENOMIC DNA]</scope>
    <source>
        <strain evidence="4">TF1</strain>
    </source>
</reference>
<dbReference type="GO" id="GO:0015562">
    <property type="term" value="F:efflux transmembrane transporter activity"/>
    <property type="evidence" value="ECO:0007669"/>
    <property type="project" value="TreeGrafter"/>
</dbReference>
<organism evidence="3 4">
    <name type="scientific">Caldimicrobium thiodismutans</name>
    <dbReference type="NCBI Taxonomy" id="1653476"/>
    <lineage>
        <taxon>Bacteria</taxon>
        <taxon>Pseudomonadati</taxon>
        <taxon>Thermodesulfobacteriota</taxon>
        <taxon>Thermodesulfobacteria</taxon>
        <taxon>Thermodesulfobacteriales</taxon>
        <taxon>Thermodesulfobacteriaceae</taxon>
        <taxon>Caldimicrobium</taxon>
    </lineage>
</organism>
<protein>
    <submittedName>
        <fullName evidence="3">Secretion protein HylD</fullName>
    </submittedName>
</protein>
<keyword evidence="4" id="KW-1185">Reference proteome</keyword>
<dbReference type="RefSeq" id="WP_068512829.1">
    <property type="nucleotide sequence ID" value="NZ_AP014945.1"/>
</dbReference>
<dbReference type="EMBL" id="AP014945">
    <property type="protein sequence ID" value="BAU22885.1"/>
    <property type="molecule type" value="Genomic_DNA"/>
</dbReference>